<dbReference type="GO" id="GO:0043386">
    <property type="term" value="P:mycotoxin biosynthetic process"/>
    <property type="evidence" value="ECO:0007669"/>
    <property type="project" value="InterPro"/>
</dbReference>
<dbReference type="EMBL" id="ML996087">
    <property type="protein sequence ID" value="KAF2151844.1"/>
    <property type="molecule type" value="Genomic_DNA"/>
</dbReference>
<comment type="similarity">
    <text evidence="1">Belongs to the ustYa family.</text>
</comment>
<proteinExistence type="inferred from homology"/>
<dbReference type="OrthoDB" id="3687641at2759"/>
<dbReference type="Proteomes" id="UP000799439">
    <property type="component" value="Unassembled WGS sequence"/>
</dbReference>
<gene>
    <name evidence="4" type="ORF">K461DRAFT_268950</name>
</gene>
<evidence type="ECO:0000256" key="2">
    <source>
        <dbReference type="SAM" id="MobiDB-lite"/>
    </source>
</evidence>
<accession>A0A9P4MJ89</accession>
<keyword evidence="3" id="KW-1133">Transmembrane helix</keyword>
<keyword evidence="5" id="KW-1185">Reference proteome</keyword>
<reference evidence="4" key="1">
    <citation type="journal article" date="2020" name="Stud. Mycol.">
        <title>101 Dothideomycetes genomes: a test case for predicting lifestyles and emergence of pathogens.</title>
        <authorList>
            <person name="Haridas S."/>
            <person name="Albert R."/>
            <person name="Binder M."/>
            <person name="Bloem J."/>
            <person name="Labutti K."/>
            <person name="Salamov A."/>
            <person name="Andreopoulos B."/>
            <person name="Baker S."/>
            <person name="Barry K."/>
            <person name="Bills G."/>
            <person name="Bluhm B."/>
            <person name="Cannon C."/>
            <person name="Castanera R."/>
            <person name="Culley D."/>
            <person name="Daum C."/>
            <person name="Ezra D."/>
            <person name="Gonzalez J."/>
            <person name="Henrissat B."/>
            <person name="Kuo A."/>
            <person name="Liang C."/>
            <person name="Lipzen A."/>
            <person name="Lutzoni F."/>
            <person name="Magnuson J."/>
            <person name="Mondo S."/>
            <person name="Nolan M."/>
            <person name="Ohm R."/>
            <person name="Pangilinan J."/>
            <person name="Park H.-J."/>
            <person name="Ramirez L."/>
            <person name="Alfaro M."/>
            <person name="Sun H."/>
            <person name="Tritt A."/>
            <person name="Yoshinaga Y."/>
            <person name="Zwiers L.-H."/>
            <person name="Turgeon B."/>
            <person name="Goodwin S."/>
            <person name="Spatafora J."/>
            <person name="Crous P."/>
            <person name="Grigoriev I."/>
        </authorList>
    </citation>
    <scope>NUCLEOTIDE SEQUENCE</scope>
    <source>
        <strain evidence="4">CBS 260.36</strain>
    </source>
</reference>
<evidence type="ECO:0000313" key="4">
    <source>
        <dbReference type="EMBL" id="KAF2151844.1"/>
    </source>
</evidence>
<dbReference type="InterPro" id="IPR021765">
    <property type="entry name" value="UstYa-like"/>
</dbReference>
<feature type="compositionally biased region" description="Basic and acidic residues" evidence="2">
    <location>
        <begin position="19"/>
        <end position="30"/>
    </location>
</feature>
<dbReference type="PANTHER" id="PTHR33365:SF6">
    <property type="entry name" value="OXIDASE USTYA"/>
    <property type="match status" value="1"/>
</dbReference>
<evidence type="ECO:0008006" key="6">
    <source>
        <dbReference type="Google" id="ProtNLM"/>
    </source>
</evidence>
<protein>
    <recommendedName>
        <fullName evidence="6">Tat pathway signal sequence</fullName>
    </recommendedName>
</protein>
<feature type="region of interest" description="Disordered" evidence="2">
    <location>
        <begin position="1"/>
        <end position="30"/>
    </location>
</feature>
<organism evidence="4 5">
    <name type="scientific">Myriangium duriaei CBS 260.36</name>
    <dbReference type="NCBI Taxonomy" id="1168546"/>
    <lineage>
        <taxon>Eukaryota</taxon>
        <taxon>Fungi</taxon>
        <taxon>Dikarya</taxon>
        <taxon>Ascomycota</taxon>
        <taxon>Pezizomycotina</taxon>
        <taxon>Dothideomycetes</taxon>
        <taxon>Dothideomycetidae</taxon>
        <taxon>Myriangiales</taxon>
        <taxon>Myriangiaceae</taxon>
        <taxon>Myriangium</taxon>
    </lineage>
</organism>
<feature type="region of interest" description="Disordered" evidence="2">
    <location>
        <begin position="266"/>
        <end position="296"/>
    </location>
</feature>
<sequence length="296" mass="34002">MKKASYTQVPQATSNDESQELHQPHLDCRSPAKRRSTTALQIAIFFASCSAIVNCVFLYQQHYRPWQLLHGLPSRYAQLPRNVPVEYVRSTDYGSLNRTIQDAAWNDPEVDPSVGFVALHDQLVMDLDLPRSQRWPWDSSKGVYGLQASHELHCLHTFRLAYNEYHDGVKKEDQSYTYGHVMHCLNILLQTVMCNADDTPLYFGRLHANVDTTNPRAGIGSIRMCRDWKALNAWSRSHSACYVFERDIGENRTEFDRYKFCPDGSQPWLKSKNSDGSDGKDLKERYMTTSSLKISN</sequence>
<name>A0A9P4MJ89_9PEZI</name>
<evidence type="ECO:0000313" key="5">
    <source>
        <dbReference type="Proteomes" id="UP000799439"/>
    </source>
</evidence>
<dbReference type="Pfam" id="PF11807">
    <property type="entry name" value="UstYa"/>
    <property type="match status" value="1"/>
</dbReference>
<feature type="transmembrane region" description="Helical" evidence="3">
    <location>
        <begin position="39"/>
        <end position="59"/>
    </location>
</feature>
<feature type="compositionally biased region" description="Basic and acidic residues" evidence="2">
    <location>
        <begin position="272"/>
        <end position="286"/>
    </location>
</feature>
<evidence type="ECO:0000256" key="1">
    <source>
        <dbReference type="ARBA" id="ARBA00035112"/>
    </source>
</evidence>
<feature type="compositionally biased region" description="Polar residues" evidence="2">
    <location>
        <begin position="287"/>
        <end position="296"/>
    </location>
</feature>
<feature type="compositionally biased region" description="Polar residues" evidence="2">
    <location>
        <begin position="1"/>
        <end position="16"/>
    </location>
</feature>
<dbReference type="AlphaFoldDB" id="A0A9P4MJ89"/>
<dbReference type="PANTHER" id="PTHR33365">
    <property type="entry name" value="YALI0B05434P"/>
    <property type="match status" value="1"/>
</dbReference>
<keyword evidence="3" id="KW-0812">Transmembrane</keyword>
<evidence type="ECO:0000256" key="3">
    <source>
        <dbReference type="SAM" id="Phobius"/>
    </source>
</evidence>
<comment type="caution">
    <text evidence="4">The sequence shown here is derived from an EMBL/GenBank/DDBJ whole genome shotgun (WGS) entry which is preliminary data.</text>
</comment>
<keyword evidence="3" id="KW-0472">Membrane</keyword>